<reference evidence="3" key="1">
    <citation type="journal article" date="2003" name="J. Bacteriol.">
        <title>Complete nucleotide sequence and genetic organization of the 210-kilobase linear plasmid of Rhodococcus erythropolis BD2.</title>
        <authorList>
            <person name="Stecker C."/>
            <person name="Johann A."/>
            <person name="Herzberg C."/>
            <person name="Averhoff B."/>
            <person name="Gottschalk G."/>
        </authorList>
    </citation>
    <scope>NUCLEOTIDE SEQUENCE</scope>
    <source>
        <strain evidence="3">BD2</strain>
        <plasmid evidence="3">pBD2</plasmid>
    </source>
</reference>
<gene>
    <name evidence="3" type="ORF">PBD2.003</name>
</gene>
<feature type="region of interest" description="Disordered" evidence="2">
    <location>
        <begin position="332"/>
        <end position="357"/>
    </location>
</feature>
<dbReference type="EMBL" id="AY223810">
    <property type="protein sequence ID" value="AAP73888.1"/>
    <property type="molecule type" value="Genomic_DNA"/>
</dbReference>
<keyword evidence="1" id="KW-0175">Coiled coil</keyword>
<sequence>MISVLVKRGRTDHPPSTGYFGVGMLTISHTAVDGTLIDGTSRGDGSGEVLRAHGWRWFRSIAMWGMRGSRDRAPRVRLIEMTADALRAQGFEVEISIDATARPAVEVEADRIDRQAERVAALEQKAERRSDRAEQAWKAEHRAVEALPPGGEPIKIGHHSEQRHRRALDTAHKRLGQAVSAQNDARQAQLRAESAAATTEARYSPVTVKNRIDKLHADQRADQRERDGHERTLFVLGDTKQVEKFPPAQGAYRELLESRIAEREDQISYWEAVRAQQIESGKATNYGPDTISKGDLVQWSGGWYPVVRVNKKSVTIPSIVGGSWTDTMPYHKLSGHKRRDEGAQTAAAGTVSEETCS</sequence>
<geneLocation type="plasmid" evidence="3">
    <name>pBD2</name>
</geneLocation>
<feature type="coiled-coil region" evidence="1">
    <location>
        <begin position="105"/>
        <end position="136"/>
    </location>
</feature>
<dbReference type="Pfam" id="PF12083">
    <property type="entry name" value="DUF3560"/>
    <property type="match status" value="1"/>
</dbReference>
<dbReference type="AlphaFoldDB" id="Q6XNE3"/>
<organism evidence="3">
    <name type="scientific">Rhodococcus erythropolis</name>
    <name type="common">Arthrobacter picolinophilus</name>
    <dbReference type="NCBI Taxonomy" id="1833"/>
    <lineage>
        <taxon>Bacteria</taxon>
        <taxon>Bacillati</taxon>
        <taxon>Actinomycetota</taxon>
        <taxon>Actinomycetes</taxon>
        <taxon>Mycobacteriales</taxon>
        <taxon>Nocardiaceae</taxon>
        <taxon>Rhodococcus</taxon>
        <taxon>Rhodococcus erythropolis group</taxon>
    </lineage>
</organism>
<dbReference type="InterPro" id="IPR021944">
    <property type="entry name" value="DUF3560"/>
</dbReference>
<keyword evidence="3" id="KW-0614">Plasmid</keyword>
<evidence type="ECO:0000313" key="3">
    <source>
        <dbReference type="EMBL" id="AAP73888.1"/>
    </source>
</evidence>
<accession>Q6XNE3</accession>
<evidence type="ECO:0008006" key="4">
    <source>
        <dbReference type="Google" id="ProtNLM"/>
    </source>
</evidence>
<protein>
    <recommendedName>
        <fullName evidence="4">DUF3560 domain-containing protein</fullName>
    </recommendedName>
</protein>
<evidence type="ECO:0000256" key="1">
    <source>
        <dbReference type="SAM" id="Coils"/>
    </source>
</evidence>
<name>Q6XNE3_RHOER</name>
<evidence type="ECO:0000256" key="2">
    <source>
        <dbReference type="SAM" id="MobiDB-lite"/>
    </source>
</evidence>
<proteinExistence type="predicted"/>